<organism evidence="2 3">
    <name type="scientific">Rhizobium jaguaris</name>
    <dbReference type="NCBI Taxonomy" id="1312183"/>
    <lineage>
        <taxon>Bacteria</taxon>
        <taxon>Pseudomonadati</taxon>
        <taxon>Pseudomonadota</taxon>
        <taxon>Alphaproteobacteria</taxon>
        <taxon>Hyphomicrobiales</taxon>
        <taxon>Rhizobiaceae</taxon>
        <taxon>Rhizobium/Agrobacterium group</taxon>
        <taxon>Rhizobium</taxon>
    </lineage>
</organism>
<dbReference type="InterPro" id="IPR011335">
    <property type="entry name" value="Restrct_endonuc-II-like"/>
</dbReference>
<dbReference type="Pfam" id="PF04480">
    <property type="entry name" value="DUF559"/>
    <property type="match status" value="1"/>
</dbReference>
<dbReference type="GO" id="GO:0004519">
    <property type="term" value="F:endonuclease activity"/>
    <property type="evidence" value="ECO:0007669"/>
    <property type="project" value="UniProtKB-KW"/>
</dbReference>
<keyword evidence="2" id="KW-0540">Nuclease</keyword>
<dbReference type="RefSeq" id="WP_120703756.1">
    <property type="nucleotide sequence ID" value="NZ_CP032694.1"/>
</dbReference>
<keyword evidence="2" id="KW-0255">Endonuclease</keyword>
<dbReference type="Gene3D" id="3.40.960.10">
    <property type="entry name" value="VSR Endonuclease"/>
    <property type="match status" value="1"/>
</dbReference>
<evidence type="ECO:0000313" key="2">
    <source>
        <dbReference type="EMBL" id="AYG58690.1"/>
    </source>
</evidence>
<sequence length="118" mass="13956">MHRDVPDQHRQFAKAMRRDATKAENMLWQALRGRQLEGFKFRRQVPVDGYILDFVCFEARLIVEVDGAQHAENRRDERRDAHFASQVFCVLRFWNDEVVQNLDGVCLRILAELRNIGE</sequence>
<reference evidence="2 3" key="1">
    <citation type="submission" date="2018-10" db="EMBL/GenBank/DDBJ databases">
        <title>Rhizobium etli, R. leguminosarum and a new Rhizobium genospecies from Phaseolus dumosus.</title>
        <authorList>
            <person name="Ramirez-Puebla S.T."/>
            <person name="Rogel-Hernandez M.A."/>
            <person name="Guerrero G."/>
            <person name="Ormeno-Orrillo E."/>
            <person name="Martinez-Romero J.C."/>
            <person name="Negrete-Yankelevich S."/>
            <person name="Martinez-Romero E."/>
        </authorList>
    </citation>
    <scope>NUCLEOTIDE SEQUENCE [LARGE SCALE GENOMIC DNA]</scope>
    <source>
        <strain evidence="2 3">CCGE525</strain>
    </source>
</reference>
<dbReference type="InterPro" id="IPR047216">
    <property type="entry name" value="Endonuclease_DUF559_bact"/>
</dbReference>
<feature type="domain" description="DUF559" evidence="1">
    <location>
        <begin position="8"/>
        <end position="113"/>
    </location>
</feature>
<keyword evidence="2" id="KW-0378">Hydrolase</keyword>
<dbReference type="AlphaFoldDB" id="A0A387FHE5"/>
<evidence type="ECO:0000313" key="3">
    <source>
        <dbReference type="Proteomes" id="UP000282195"/>
    </source>
</evidence>
<dbReference type="CDD" id="cd01038">
    <property type="entry name" value="Endonuclease_DUF559"/>
    <property type="match status" value="1"/>
</dbReference>
<name>A0A387FHE5_9HYPH</name>
<evidence type="ECO:0000259" key="1">
    <source>
        <dbReference type="Pfam" id="PF04480"/>
    </source>
</evidence>
<dbReference type="OrthoDB" id="9798754at2"/>
<protein>
    <submittedName>
        <fullName evidence="2">Endonuclease domain-containing protein</fullName>
    </submittedName>
</protein>
<dbReference type="PANTHER" id="PTHR38590:SF1">
    <property type="entry name" value="BLL0828 PROTEIN"/>
    <property type="match status" value="1"/>
</dbReference>
<dbReference type="InterPro" id="IPR007569">
    <property type="entry name" value="DUF559"/>
</dbReference>
<keyword evidence="3" id="KW-1185">Reference proteome</keyword>
<dbReference type="KEGG" id="rjg:CCGE525_07605"/>
<accession>A0A387FHE5</accession>
<gene>
    <name evidence="2" type="ORF">CCGE525_07605</name>
</gene>
<dbReference type="SUPFAM" id="SSF52980">
    <property type="entry name" value="Restriction endonuclease-like"/>
    <property type="match status" value="1"/>
</dbReference>
<dbReference type="PANTHER" id="PTHR38590">
    <property type="entry name" value="BLL0828 PROTEIN"/>
    <property type="match status" value="1"/>
</dbReference>
<dbReference type="EMBL" id="CP032694">
    <property type="protein sequence ID" value="AYG58690.1"/>
    <property type="molecule type" value="Genomic_DNA"/>
</dbReference>
<proteinExistence type="predicted"/>
<dbReference type="Proteomes" id="UP000282195">
    <property type="component" value="Chromosome"/>
</dbReference>